<protein>
    <submittedName>
        <fullName evidence="2">Ovule protein</fullName>
    </submittedName>
</protein>
<organism evidence="1 2">
    <name type="scientific">Heterorhabditis bacteriophora</name>
    <name type="common">Entomopathogenic nematode worm</name>
    <dbReference type="NCBI Taxonomy" id="37862"/>
    <lineage>
        <taxon>Eukaryota</taxon>
        <taxon>Metazoa</taxon>
        <taxon>Ecdysozoa</taxon>
        <taxon>Nematoda</taxon>
        <taxon>Chromadorea</taxon>
        <taxon>Rhabditida</taxon>
        <taxon>Rhabditina</taxon>
        <taxon>Rhabditomorpha</taxon>
        <taxon>Strongyloidea</taxon>
        <taxon>Heterorhabditidae</taxon>
        <taxon>Heterorhabditis</taxon>
    </lineage>
</organism>
<accession>A0A1I7WSR6</accession>
<sequence length="67" mass="7909">MFRPLSFHYLVLDPDSTKGRHHTETRKKPQLIGFKDKKESLSRSKIFILHKLSTFLLSYIFDNNTVS</sequence>
<reference evidence="2" key="1">
    <citation type="submission" date="2016-11" db="UniProtKB">
        <authorList>
            <consortium name="WormBaseParasite"/>
        </authorList>
    </citation>
    <scope>IDENTIFICATION</scope>
</reference>
<keyword evidence="1" id="KW-1185">Reference proteome</keyword>
<evidence type="ECO:0000313" key="1">
    <source>
        <dbReference type="Proteomes" id="UP000095283"/>
    </source>
</evidence>
<dbReference type="WBParaSite" id="Hba_08185">
    <property type="protein sequence ID" value="Hba_08185"/>
    <property type="gene ID" value="Hba_08185"/>
</dbReference>
<proteinExistence type="predicted"/>
<dbReference type="AlphaFoldDB" id="A0A1I7WSR6"/>
<evidence type="ECO:0000313" key="2">
    <source>
        <dbReference type="WBParaSite" id="Hba_08185"/>
    </source>
</evidence>
<name>A0A1I7WSR6_HETBA</name>
<dbReference type="Proteomes" id="UP000095283">
    <property type="component" value="Unplaced"/>
</dbReference>